<dbReference type="PROSITE" id="PS50011">
    <property type="entry name" value="PROTEIN_KINASE_DOM"/>
    <property type="match status" value="1"/>
</dbReference>
<dbReference type="InterPro" id="IPR008271">
    <property type="entry name" value="Ser/Thr_kinase_AS"/>
</dbReference>
<feature type="non-terminal residue" evidence="3">
    <location>
        <position position="110"/>
    </location>
</feature>
<dbReference type="PANTHER" id="PTHR47976">
    <property type="entry name" value="G-TYPE LECTIN S-RECEPTOR-LIKE SERINE/THREONINE-PROTEIN KINASE SD2-5"/>
    <property type="match status" value="1"/>
</dbReference>
<keyword evidence="4" id="KW-1185">Reference proteome</keyword>
<dbReference type="InterPro" id="IPR011009">
    <property type="entry name" value="Kinase-like_dom_sf"/>
</dbReference>
<evidence type="ECO:0000256" key="1">
    <source>
        <dbReference type="ARBA" id="ARBA00022729"/>
    </source>
</evidence>
<keyword evidence="1" id="KW-0732">Signal</keyword>
<dbReference type="Pfam" id="PF00069">
    <property type="entry name" value="Pkinase"/>
    <property type="match status" value="1"/>
</dbReference>
<dbReference type="OMA" id="GHEANKD"/>
<proteinExistence type="predicted"/>
<dbReference type="Gene3D" id="1.10.510.10">
    <property type="entry name" value="Transferase(Phosphotransferase) domain 1"/>
    <property type="match status" value="1"/>
</dbReference>
<dbReference type="PANTHER" id="PTHR47976:SF116">
    <property type="entry name" value="RECEPTOR-LIKE SERINE_THREONINE-PROTEIN KINASE"/>
    <property type="match status" value="1"/>
</dbReference>
<protein>
    <recommendedName>
        <fullName evidence="2">Protein kinase domain-containing protein</fullName>
    </recommendedName>
</protein>
<dbReference type="GO" id="GO:0005524">
    <property type="term" value="F:ATP binding"/>
    <property type="evidence" value="ECO:0007669"/>
    <property type="project" value="InterPro"/>
</dbReference>
<sequence>EECGDRIIHCDIKPENILLDSEFYPKIADFGLAKLVGRDFSRILTSTRGTRGYLAPEWISGLPIRTKVDVYSFGMMLLEIISGQRYVDMTVQESRIANKADVEEVRRAVL</sequence>
<feature type="domain" description="Protein kinase" evidence="2">
    <location>
        <begin position="1"/>
        <end position="110"/>
    </location>
</feature>
<dbReference type="PROSITE" id="PS00108">
    <property type="entry name" value="PROTEIN_KINASE_ST"/>
    <property type="match status" value="1"/>
</dbReference>
<comment type="caution">
    <text evidence="3">The sequence shown here is derived from an EMBL/GenBank/DDBJ whole genome shotgun (WGS) entry which is preliminary data.</text>
</comment>
<gene>
    <name evidence="3" type="ORF">KI387_034083</name>
</gene>
<name>A0AA38BZD4_TAXCH</name>
<accession>A0AA38BZD4</accession>
<evidence type="ECO:0000259" key="2">
    <source>
        <dbReference type="PROSITE" id="PS50011"/>
    </source>
</evidence>
<dbReference type="SUPFAM" id="SSF56112">
    <property type="entry name" value="Protein kinase-like (PK-like)"/>
    <property type="match status" value="1"/>
</dbReference>
<feature type="non-terminal residue" evidence="3">
    <location>
        <position position="1"/>
    </location>
</feature>
<dbReference type="AlphaFoldDB" id="A0AA38BZD4"/>
<dbReference type="EMBL" id="JAHRHJ020003813">
    <property type="protein sequence ID" value="KAH9289966.1"/>
    <property type="molecule type" value="Genomic_DNA"/>
</dbReference>
<dbReference type="InterPro" id="IPR000719">
    <property type="entry name" value="Prot_kinase_dom"/>
</dbReference>
<reference evidence="3 4" key="1">
    <citation type="journal article" date="2021" name="Nat. Plants">
        <title>The Taxus genome provides insights into paclitaxel biosynthesis.</title>
        <authorList>
            <person name="Xiong X."/>
            <person name="Gou J."/>
            <person name="Liao Q."/>
            <person name="Li Y."/>
            <person name="Zhou Q."/>
            <person name="Bi G."/>
            <person name="Li C."/>
            <person name="Du R."/>
            <person name="Wang X."/>
            <person name="Sun T."/>
            <person name="Guo L."/>
            <person name="Liang H."/>
            <person name="Lu P."/>
            <person name="Wu Y."/>
            <person name="Zhang Z."/>
            <person name="Ro D.K."/>
            <person name="Shang Y."/>
            <person name="Huang S."/>
            <person name="Yan J."/>
        </authorList>
    </citation>
    <scope>NUCLEOTIDE SEQUENCE [LARGE SCALE GENOMIC DNA]</scope>
    <source>
        <strain evidence="3">Ta-2019</strain>
    </source>
</reference>
<evidence type="ECO:0000313" key="4">
    <source>
        <dbReference type="Proteomes" id="UP000824469"/>
    </source>
</evidence>
<dbReference type="GO" id="GO:0004672">
    <property type="term" value="F:protein kinase activity"/>
    <property type="evidence" value="ECO:0007669"/>
    <property type="project" value="InterPro"/>
</dbReference>
<evidence type="ECO:0000313" key="3">
    <source>
        <dbReference type="EMBL" id="KAH9289966.1"/>
    </source>
</evidence>
<organism evidence="3 4">
    <name type="scientific">Taxus chinensis</name>
    <name type="common">Chinese yew</name>
    <name type="synonym">Taxus wallichiana var. chinensis</name>
    <dbReference type="NCBI Taxonomy" id="29808"/>
    <lineage>
        <taxon>Eukaryota</taxon>
        <taxon>Viridiplantae</taxon>
        <taxon>Streptophyta</taxon>
        <taxon>Embryophyta</taxon>
        <taxon>Tracheophyta</taxon>
        <taxon>Spermatophyta</taxon>
        <taxon>Pinopsida</taxon>
        <taxon>Pinidae</taxon>
        <taxon>Conifers II</taxon>
        <taxon>Cupressales</taxon>
        <taxon>Taxaceae</taxon>
        <taxon>Taxus</taxon>
    </lineage>
</organism>
<dbReference type="Proteomes" id="UP000824469">
    <property type="component" value="Unassembled WGS sequence"/>
</dbReference>
<dbReference type="InterPro" id="IPR051343">
    <property type="entry name" value="G-type_lectin_kinases/EP1-like"/>
</dbReference>